<dbReference type="GO" id="GO:0009073">
    <property type="term" value="P:aromatic amino acid family biosynthetic process"/>
    <property type="evidence" value="ECO:0007669"/>
    <property type="project" value="UniProtKB-KW"/>
</dbReference>
<evidence type="ECO:0000313" key="5">
    <source>
        <dbReference type="EMBL" id="NYE94329.1"/>
    </source>
</evidence>
<feature type="domain" description="Shikimate dehydrogenase substrate binding N-terminal" evidence="3">
    <location>
        <begin position="5"/>
        <end position="88"/>
    </location>
</feature>
<evidence type="ECO:0000259" key="3">
    <source>
        <dbReference type="Pfam" id="PF08501"/>
    </source>
</evidence>
<dbReference type="Pfam" id="PF18317">
    <property type="entry name" value="SDH_C"/>
    <property type="match status" value="1"/>
</dbReference>
<dbReference type="InterPro" id="IPR041121">
    <property type="entry name" value="SDH_C"/>
</dbReference>
<evidence type="ECO:0000259" key="4">
    <source>
        <dbReference type="Pfam" id="PF18317"/>
    </source>
</evidence>
<dbReference type="InterPro" id="IPR046346">
    <property type="entry name" value="Aminoacid_DH-like_N_sf"/>
</dbReference>
<dbReference type="Pfam" id="PF08501">
    <property type="entry name" value="Shikimate_dh_N"/>
    <property type="match status" value="1"/>
</dbReference>
<accession>A0A7Y9LRM7</accession>
<dbReference type="GO" id="GO:0019632">
    <property type="term" value="P:shikimate metabolic process"/>
    <property type="evidence" value="ECO:0007669"/>
    <property type="project" value="TreeGrafter"/>
</dbReference>
<evidence type="ECO:0000256" key="1">
    <source>
        <dbReference type="ARBA" id="ARBA00004871"/>
    </source>
</evidence>
<dbReference type="GO" id="GO:0005829">
    <property type="term" value="C:cytosol"/>
    <property type="evidence" value="ECO:0007669"/>
    <property type="project" value="TreeGrafter"/>
</dbReference>
<dbReference type="Proteomes" id="UP000521748">
    <property type="component" value="Unassembled WGS sequence"/>
</dbReference>
<comment type="pathway">
    <text evidence="1">Metabolic intermediate biosynthesis; chorismate biosynthesis; chorismate from D-erythrose 4-phosphate and phosphoenolpyruvate: step 4/7.</text>
</comment>
<name>A0A7Y9LRM7_9MICC</name>
<keyword evidence="2" id="KW-0028">Amino-acid biosynthesis</keyword>
<dbReference type="AlphaFoldDB" id="A0A7Y9LRM7"/>
<dbReference type="Gene3D" id="3.40.50.720">
    <property type="entry name" value="NAD(P)-binding Rossmann-like Domain"/>
    <property type="match status" value="1"/>
</dbReference>
<dbReference type="InterPro" id="IPR022893">
    <property type="entry name" value="Shikimate_DH_fam"/>
</dbReference>
<feature type="domain" description="SDH C-terminal" evidence="4">
    <location>
        <begin position="238"/>
        <end position="258"/>
    </location>
</feature>
<protein>
    <submittedName>
        <fullName evidence="5">Shikimate dehydrogenase</fullName>
        <ecNumber evidence="5">1.1.1.25</ecNumber>
    </submittedName>
</protein>
<keyword evidence="5" id="KW-0560">Oxidoreductase</keyword>
<reference evidence="5 6" key="1">
    <citation type="submission" date="2020-07" db="EMBL/GenBank/DDBJ databases">
        <title>Sequencing the genomes of 1000 actinobacteria strains.</title>
        <authorList>
            <person name="Klenk H.-P."/>
        </authorList>
    </citation>
    <scope>NUCLEOTIDE SEQUENCE [LARGE SCALE GENOMIC DNA]</scope>
    <source>
        <strain evidence="5 6">DSM 102047</strain>
    </source>
</reference>
<gene>
    <name evidence="5" type="ORF">FHU41_000550</name>
</gene>
<dbReference type="GO" id="GO:0050661">
    <property type="term" value="F:NADP binding"/>
    <property type="evidence" value="ECO:0007669"/>
    <property type="project" value="TreeGrafter"/>
</dbReference>
<keyword evidence="2" id="KW-0057">Aromatic amino acid biosynthesis</keyword>
<comment type="caution">
    <text evidence="5">The sequence shown here is derived from an EMBL/GenBank/DDBJ whole genome shotgun (WGS) entry which is preliminary data.</text>
</comment>
<dbReference type="SUPFAM" id="SSF53223">
    <property type="entry name" value="Aminoacid dehydrogenase-like, N-terminal domain"/>
    <property type="match status" value="1"/>
</dbReference>
<dbReference type="PANTHER" id="PTHR21089">
    <property type="entry name" value="SHIKIMATE DEHYDROGENASE"/>
    <property type="match status" value="1"/>
</dbReference>
<dbReference type="InterPro" id="IPR013708">
    <property type="entry name" value="Shikimate_DH-bd_N"/>
</dbReference>
<evidence type="ECO:0000313" key="6">
    <source>
        <dbReference type="Proteomes" id="UP000521748"/>
    </source>
</evidence>
<dbReference type="GO" id="GO:0009423">
    <property type="term" value="P:chorismate biosynthetic process"/>
    <property type="evidence" value="ECO:0007669"/>
    <property type="project" value="TreeGrafter"/>
</dbReference>
<proteinExistence type="predicted"/>
<evidence type="ECO:0000256" key="2">
    <source>
        <dbReference type="ARBA" id="ARBA00023141"/>
    </source>
</evidence>
<dbReference type="Gene3D" id="3.40.50.10860">
    <property type="entry name" value="Leucine Dehydrogenase, chain A, domain 1"/>
    <property type="match status" value="1"/>
</dbReference>
<organism evidence="5 6">
    <name type="scientific">Psychromicrobium silvestre</name>
    <dbReference type="NCBI Taxonomy" id="1645614"/>
    <lineage>
        <taxon>Bacteria</taxon>
        <taxon>Bacillati</taxon>
        <taxon>Actinomycetota</taxon>
        <taxon>Actinomycetes</taxon>
        <taxon>Micrococcales</taxon>
        <taxon>Micrococcaceae</taxon>
        <taxon>Psychromicrobium</taxon>
    </lineage>
</organism>
<dbReference type="GO" id="GO:0004764">
    <property type="term" value="F:shikimate 3-dehydrogenase (NADP+) activity"/>
    <property type="evidence" value="ECO:0007669"/>
    <property type="project" value="UniProtKB-EC"/>
</dbReference>
<keyword evidence="6" id="KW-1185">Reference proteome</keyword>
<sequence length="277" mass="29050">MKAAVIGHPIAHSKSPALHRAAYRWLELEVEYSAIDVPPEDLAQFIARLRSEPVWLGLSVTMPHKAALVPLVDELDVGARILGVLNTVQFRSDGSLLGSNTDVLGILGALRHAGLRSIDPESAPPAILGGGGTTLAALAALELLGASAVQIYLRDTTKVGALHAVAAELELELEIRSLGELPGQRPGLLLSTLPPRAADSLLGAIEPTGGLLLDVAYDPWPSALAKHWQAGGGTVVSGLEMLLYQAVEQVKLFTGITPVDQSGLLNVMCDSIGLANR</sequence>
<dbReference type="SUPFAM" id="SSF51735">
    <property type="entry name" value="NAD(P)-binding Rossmann-fold domains"/>
    <property type="match status" value="1"/>
</dbReference>
<dbReference type="EC" id="1.1.1.25" evidence="5"/>
<dbReference type="InterPro" id="IPR036291">
    <property type="entry name" value="NAD(P)-bd_dom_sf"/>
</dbReference>
<dbReference type="EMBL" id="JACBYQ010000001">
    <property type="protein sequence ID" value="NYE94329.1"/>
    <property type="molecule type" value="Genomic_DNA"/>
</dbReference>
<dbReference type="PANTHER" id="PTHR21089:SF1">
    <property type="entry name" value="BIFUNCTIONAL 3-DEHYDROQUINATE DEHYDRATASE_SHIKIMATE DEHYDROGENASE, CHLOROPLASTIC"/>
    <property type="match status" value="1"/>
</dbReference>
<dbReference type="RefSeq" id="WP_179388103.1">
    <property type="nucleotide sequence ID" value="NZ_JACBYQ010000001.1"/>
</dbReference>